<dbReference type="Pfam" id="PF00239">
    <property type="entry name" value="Resolvase"/>
    <property type="match status" value="1"/>
</dbReference>
<evidence type="ECO:0000259" key="1">
    <source>
        <dbReference type="PROSITE" id="PS51736"/>
    </source>
</evidence>
<dbReference type="PROSITE" id="PS51737">
    <property type="entry name" value="RECOMBINASE_DNA_BIND"/>
    <property type="match status" value="1"/>
</dbReference>
<dbReference type="PANTHER" id="PTHR30461">
    <property type="entry name" value="DNA-INVERTASE FROM LAMBDOID PROPHAGE"/>
    <property type="match status" value="1"/>
</dbReference>
<gene>
    <name evidence="3" type="ORF">CXB77_04775</name>
</gene>
<dbReference type="EMBL" id="PPGH01000022">
    <property type="protein sequence ID" value="PQJ96959.1"/>
    <property type="molecule type" value="Genomic_DNA"/>
</dbReference>
<sequence>MPTKTIVYLRTSTGWQEFGIDAQLDQCHAFNNKIDAVFSDEGISGTVSLHKRPGLLAAIDSLQNGDVLLVARRDRLCRGDPVLIAMIERLVEKRGARIISVAGEGTEGDDPTNRLIVDAFAEYEILLVKARTTAALSSKKARGERTGGVPYGYKLHPMNPKELVIDEIEQKIIVLIKTLRETGQSLQKIADVLTAQGYKPRGKNWHRQTIKNILNFTHSERFKHDQ</sequence>
<keyword evidence="4" id="KW-1185">Reference proteome</keyword>
<comment type="caution">
    <text evidence="3">The sequence shown here is derived from an EMBL/GenBank/DDBJ whole genome shotgun (WGS) entry which is preliminary data.</text>
</comment>
<feature type="domain" description="Resolvase/invertase-type recombinase catalytic" evidence="1">
    <location>
        <begin position="4"/>
        <end position="147"/>
    </location>
</feature>
<proteinExistence type="predicted"/>
<evidence type="ECO:0000313" key="4">
    <source>
        <dbReference type="Proteomes" id="UP000239936"/>
    </source>
</evidence>
<accession>A0A2S7XTA3</accession>
<dbReference type="OrthoDB" id="9811097at2"/>
<dbReference type="GO" id="GO:0003677">
    <property type="term" value="F:DNA binding"/>
    <property type="evidence" value="ECO:0007669"/>
    <property type="project" value="InterPro"/>
</dbReference>
<dbReference type="RefSeq" id="WP_105073008.1">
    <property type="nucleotide sequence ID" value="NZ_PPGH01000022.1"/>
</dbReference>
<evidence type="ECO:0000259" key="2">
    <source>
        <dbReference type="PROSITE" id="PS51737"/>
    </source>
</evidence>
<dbReference type="InterPro" id="IPR036162">
    <property type="entry name" value="Resolvase-like_N_sf"/>
</dbReference>
<protein>
    <submittedName>
        <fullName evidence="3">Resolvase</fullName>
    </submittedName>
</protein>
<dbReference type="CDD" id="cd00338">
    <property type="entry name" value="Ser_Recombinase"/>
    <property type="match status" value="1"/>
</dbReference>
<dbReference type="InterPro" id="IPR006119">
    <property type="entry name" value="Resolv_N"/>
</dbReference>
<dbReference type="Gene3D" id="3.40.50.1390">
    <property type="entry name" value="Resolvase, N-terminal catalytic domain"/>
    <property type="match status" value="1"/>
</dbReference>
<dbReference type="PANTHER" id="PTHR30461:SF23">
    <property type="entry name" value="DNA RECOMBINASE-RELATED"/>
    <property type="match status" value="1"/>
</dbReference>
<feature type="domain" description="Recombinase" evidence="2">
    <location>
        <begin position="150"/>
        <end position="226"/>
    </location>
</feature>
<dbReference type="SUPFAM" id="SSF53041">
    <property type="entry name" value="Resolvase-like"/>
    <property type="match status" value="1"/>
</dbReference>
<evidence type="ECO:0000313" key="3">
    <source>
        <dbReference type="EMBL" id="PQJ96959.1"/>
    </source>
</evidence>
<dbReference type="InterPro" id="IPR038109">
    <property type="entry name" value="DNA_bind_recomb_sf"/>
</dbReference>
<dbReference type="PROSITE" id="PS51736">
    <property type="entry name" value="RECOMBINASES_3"/>
    <property type="match status" value="1"/>
</dbReference>
<reference evidence="3 4" key="1">
    <citation type="submission" date="2018-01" db="EMBL/GenBank/DDBJ databases">
        <title>The complete genome sequence of Chromatium okenii LaCa, a purple sulfur bacterium with a turbulent life.</title>
        <authorList>
            <person name="Luedin S.M."/>
            <person name="Liechti N."/>
            <person name="Storelli N."/>
            <person name="Danza F."/>
            <person name="Wittwer M."/>
            <person name="Pothier J.F."/>
            <person name="Tonolla M.A."/>
        </authorList>
    </citation>
    <scope>NUCLEOTIDE SEQUENCE [LARGE SCALE GENOMIC DNA]</scope>
    <source>
        <strain evidence="3 4">LaCa</strain>
    </source>
</reference>
<organism evidence="3 4">
    <name type="scientific">Chromatium okenii</name>
    <dbReference type="NCBI Taxonomy" id="61644"/>
    <lineage>
        <taxon>Bacteria</taxon>
        <taxon>Pseudomonadati</taxon>
        <taxon>Pseudomonadota</taxon>
        <taxon>Gammaproteobacteria</taxon>
        <taxon>Chromatiales</taxon>
        <taxon>Chromatiaceae</taxon>
        <taxon>Chromatium</taxon>
    </lineage>
</organism>
<dbReference type="Pfam" id="PF07508">
    <property type="entry name" value="Recombinase"/>
    <property type="match status" value="1"/>
</dbReference>
<dbReference type="SMART" id="SM00857">
    <property type="entry name" value="Resolvase"/>
    <property type="match status" value="1"/>
</dbReference>
<dbReference type="InterPro" id="IPR050639">
    <property type="entry name" value="SSR_resolvase"/>
</dbReference>
<name>A0A2S7XTA3_9GAMM</name>
<dbReference type="AlphaFoldDB" id="A0A2S7XTA3"/>
<dbReference type="Proteomes" id="UP000239936">
    <property type="component" value="Unassembled WGS sequence"/>
</dbReference>
<dbReference type="Gene3D" id="3.90.1750.20">
    <property type="entry name" value="Putative Large Serine Recombinase, Chain B, Domain 2"/>
    <property type="match status" value="1"/>
</dbReference>
<dbReference type="GO" id="GO:0000150">
    <property type="term" value="F:DNA strand exchange activity"/>
    <property type="evidence" value="ECO:0007669"/>
    <property type="project" value="InterPro"/>
</dbReference>
<dbReference type="InterPro" id="IPR011109">
    <property type="entry name" value="DNA_bind_recombinase_dom"/>
</dbReference>